<reference evidence="2 3" key="1">
    <citation type="submission" date="2019-02" db="EMBL/GenBank/DDBJ databases">
        <title>Genome sequencing of the rare red list fungi Antrodiella citrinella (Flaviporus citrinellus).</title>
        <authorList>
            <person name="Buettner E."/>
            <person name="Kellner H."/>
        </authorList>
    </citation>
    <scope>NUCLEOTIDE SEQUENCE [LARGE SCALE GENOMIC DNA]</scope>
    <source>
        <strain evidence="2 3">DSM 108506</strain>
    </source>
</reference>
<proteinExistence type="predicted"/>
<feature type="region of interest" description="Disordered" evidence="1">
    <location>
        <begin position="199"/>
        <end position="221"/>
    </location>
</feature>
<evidence type="ECO:0000313" key="3">
    <source>
        <dbReference type="Proteomes" id="UP000308730"/>
    </source>
</evidence>
<keyword evidence="3" id="KW-1185">Reference proteome</keyword>
<dbReference type="OrthoDB" id="3270899at2759"/>
<comment type="caution">
    <text evidence="2">The sequence shown here is derived from an EMBL/GenBank/DDBJ whole genome shotgun (WGS) entry which is preliminary data.</text>
</comment>
<evidence type="ECO:0000256" key="1">
    <source>
        <dbReference type="SAM" id="MobiDB-lite"/>
    </source>
</evidence>
<feature type="region of interest" description="Disordered" evidence="1">
    <location>
        <begin position="317"/>
        <end position="340"/>
    </location>
</feature>
<protein>
    <submittedName>
        <fullName evidence="2">Uncharacterized protein</fullName>
    </submittedName>
</protein>
<sequence length="453" mass="52967">MECDRHDLRVLYTVDPTLKIVKEVGENTAWAHEYLTPQQYAFLRDRPALDMMWGFLWVDQTDGREQPDGTVSVLAYEYLRLLLRWHCHGVRHFGRLRIYAMSWKRLRDLVLTNEPALVIDLFDRYHFIVLSDYSIDLRDQRIMWDDRTEDVPRFIQRIVHIASTTRATCWPAPAQTKAMRKLKLIKKLDHIAEHITHSGRPWTKEVSGRPRPPKKGEVGKMEGSEEGLAILFPGASSERATEVWGDHVGKPFRYFLQEDAPWLRKLEYRVYVSGMRVLGVVKTVPQSKEDVSEAKCDWDFVWIPHMLSLDHLQEHMQGNHPDHDNFGSHNGGTPEERDQDVRESELFVLRTHQELVRMVREELPPNSAFTLPAFARYDISVFDANNTVSYFVNEVEWSPRTALWYYERANIDEFLAITDAFAASIWDMCAGTPESREEWVDSLLSIDMNSRYK</sequence>
<dbReference type="Proteomes" id="UP000308730">
    <property type="component" value="Unassembled WGS sequence"/>
</dbReference>
<organism evidence="2 3">
    <name type="scientific">Antrodiella citrinella</name>
    <dbReference type="NCBI Taxonomy" id="2447956"/>
    <lineage>
        <taxon>Eukaryota</taxon>
        <taxon>Fungi</taxon>
        <taxon>Dikarya</taxon>
        <taxon>Basidiomycota</taxon>
        <taxon>Agaricomycotina</taxon>
        <taxon>Agaricomycetes</taxon>
        <taxon>Polyporales</taxon>
        <taxon>Steccherinaceae</taxon>
        <taxon>Antrodiella</taxon>
    </lineage>
</organism>
<accession>A0A4S4MV95</accession>
<name>A0A4S4MV95_9APHY</name>
<gene>
    <name evidence="2" type="ORF">EUX98_g6916</name>
</gene>
<dbReference type="EMBL" id="SGPM01000265">
    <property type="protein sequence ID" value="THH27270.1"/>
    <property type="molecule type" value="Genomic_DNA"/>
</dbReference>
<dbReference type="AlphaFoldDB" id="A0A4S4MV95"/>
<evidence type="ECO:0000313" key="2">
    <source>
        <dbReference type="EMBL" id="THH27270.1"/>
    </source>
</evidence>